<evidence type="ECO:0000313" key="3">
    <source>
        <dbReference type="Proteomes" id="UP000676336"/>
    </source>
</evidence>
<gene>
    <name evidence="2" type="ORF">SMN809_LOCUS59643</name>
</gene>
<feature type="compositionally biased region" description="Acidic residues" evidence="1">
    <location>
        <begin position="7"/>
        <end position="16"/>
    </location>
</feature>
<reference evidence="2" key="1">
    <citation type="submission" date="2021-02" db="EMBL/GenBank/DDBJ databases">
        <authorList>
            <person name="Nowell W R."/>
        </authorList>
    </citation>
    <scope>NUCLEOTIDE SEQUENCE</scope>
</reference>
<feature type="region of interest" description="Disordered" evidence="1">
    <location>
        <begin position="1"/>
        <end position="25"/>
    </location>
</feature>
<comment type="caution">
    <text evidence="2">The sequence shown here is derived from an EMBL/GenBank/DDBJ whole genome shotgun (WGS) entry which is preliminary data.</text>
</comment>
<proteinExistence type="predicted"/>
<dbReference type="AlphaFoldDB" id="A0A8S3EKT4"/>
<evidence type="ECO:0000256" key="1">
    <source>
        <dbReference type="SAM" id="MobiDB-lite"/>
    </source>
</evidence>
<dbReference type="Proteomes" id="UP000676336">
    <property type="component" value="Unassembled WGS sequence"/>
</dbReference>
<feature type="non-terminal residue" evidence="2">
    <location>
        <position position="25"/>
    </location>
</feature>
<sequence length="25" mass="2962">MHRVSSDDDDDDDDDKINDLNYDFS</sequence>
<organism evidence="2 3">
    <name type="scientific">Rotaria magnacalcarata</name>
    <dbReference type="NCBI Taxonomy" id="392030"/>
    <lineage>
        <taxon>Eukaryota</taxon>
        <taxon>Metazoa</taxon>
        <taxon>Spiralia</taxon>
        <taxon>Gnathifera</taxon>
        <taxon>Rotifera</taxon>
        <taxon>Eurotatoria</taxon>
        <taxon>Bdelloidea</taxon>
        <taxon>Philodinida</taxon>
        <taxon>Philodinidae</taxon>
        <taxon>Rotaria</taxon>
    </lineage>
</organism>
<accession>A0A8S3EKT4</accession>
<name>A0A8S3EKT4_9BILA</name>
<evidence type="ECO:0000313" key="2">
    <source>
        <dbReference type="EMBL" id="CAF5058984.1"/>
    </source>
</evidence>
<dbReference type="EMBL" id="CAJOBI010228543">
    <property type="protein sequence ID" value="CAF5058984.1"/>
    <property type="molecule type" value="Genomic_DNA"/>
</dbReference>
<protein>
    <submittedName>
        <fullName evidence="2">Uncharacterized protein</fullName>
    </submittedName>
</protein>